<dbReference type="PROSITE" id="PS00108">
    <property type="entry name" value="PROTEIN_KINASE_ST"/>
    <property type="match status" value="1"/>
</dbReference>
<dbReference type="InterPro" id="IPR017441">
    <property type="entry name" value="Protein_kinase_ATP_BS"/>
</dbReference>
<dbReference type="EMBL" id="JBEDNZ010000019">
    <property type="protein sequence ID" value="KAL0820495.1"/>
    <property type="molecule type" value="Genomic_DNA"/>
</dbReference>
<dbReference type="SMART" id="SM00220">
    <property type="entry name" value="S_TKc"/>
    <property type="match status" value="1"/>
</dbReference>
<dbReference type="Proteomes" id="UP001549921">
    <property type="component" value="Unassembled WGS sequence"/>
</dbReference>
<keyword evidence="3" id="KW-0808">Transferase</keyword>
<evidence type="ECO:0000313" key="12">
    <source>
        <dbReference type="Proteomes" id="UP001549921"/>
    </source>
</evidence>
<comment type="similarity">
    <text evidence="7">Belongs to the protein kinase superfamily. CMGC Ser/Thr protein kinase family.</text>
</comment>
<keyword evidence="4 8" id="KW-0547">Nucleotide-binding</keyword>
<evidence type="ECO:0000256" key="7">
    <source>
        <dbReference type="ARBA" id="ARBA00023596"/>
    </source>
</evidence>
<evidence type="ECO:0000256" key="9">
    <source>
        <dbReference type="SAM" id="MobiDB-lite"/>
    </source>
</evidence>
<dbReference type="EMBL" id="JBEDNZ010000019">
    <property type="protein sequence ID" value="KAL0820497.1"/>
    <property type="molecule type" value="Genomic_DNA"/>
</dbReference>
<evidence type="ECO:0000256" key="5">
    <source>
        <dbReference type="ARBA" id="ARBA00022777"/>
    </source>
</evidence>
<dbReference type="AlphaFoldDB" id="A0ABD0SL62"/>
<evidence type="ECO:0000259" key="10">
    <source>
        <dbReference type="PROSITE" id="PS50011"/>
    </source>
</evidence>
<dbReference type="GO" id="GO:0005524">
    <property type="term" value="F:ATP binding"/>
    <property type="evidence" value="ECO:0007669"/>
    <property type="project" value="UniProtKB-UniRule"/>
</dbReference>
<dbReference type="PROSITE" id="PS50011">
    <property type="entry name" value="PROTEIN_KINASE_DOM"/>
    <property type="match status" value="1"/>
</dbReference>
<keyword evidence="5" id="KW-0418">Kinase</keyword>
<dbReference type="InterPro" id="IPR008271">
    <property type="entry name" value="Ser/Thr_kinase_AS"/>
</dbReference>
<organism evidence="11 12">
    <name type="scientific">Loxostege sticticalis</name>
    <name type="common">Beet webworm moth</name>
    <dbReference type="NCBI Taxonomy" id="481309"/>
    <lineage>
        <taxon>Eukaryota</taxon>
        <taxon>Metazoa</taxon>
        <taxon>Ecdysozoa</taxon>
        <taxon>Arthropoda</taxon>
        <taxon>Hexapoda</taxon>
        <taxon>Insecta</taxon>
        <taxon>Pterygota</taxon>
        <taxon>Neoptera</taxon>
        <taxon>Endopterygota</taxon>
        <taxon>Lepidoptera</taxon>
        <taxon>Glossata</taxon>
        <taxon>Ditrysia</taxon>
        <taxon>Pyraloidea</taxon>
        <taxon>Crambidae</taxon>
        <taxon>Pyraustinae</taxon>
        <taxon>Loxostege</taxon>
    </lineage>
</organism>
<dbReference type="InterPro" id="IPR000719">
    <property type="entry name" value="Prot_kinase_dom"/>
</dbReference>
<dbReference type="PANTHER" id="PTHR24058">
    <property type="entry name" value="DUAL SPECIFICITY PROTEIN KINASE"/>
    <property type="match status" value="1"/>
</dbReference>
<name>A0ABD0SL62_LOXSC</name>
<gene>
    <name evidence="11" type="ORF">ABMA28_006358</name>
</gene>
<evidence type="ECO:0000256" key="6">
    <source>
        <dbReference type="ARBA" id="ARBA00022840"/>
    </source>
</evidence>
<keyword evidence="2" id="KW-0723">Serine/threonine-protein kinase</keyword>
<dbReference type="InterPro" id="IPR050494">
    <property type="entry name" value="Ser_Thr_dual-spec_kinase"/>
</dbReference>
<dbReference type="Gene3D" id="3.30.200.20">
    <property type="entry name" value="Phosphorylase Kinase, domain 1"/>
    <property type="match status" value="1"/>
</dbReference>
<reference evidence="11 12" key="1">
    <citation type="submission" date="2024-06" db="EMBL/GenBank/DDBJ databases">
        <title>A chromosome-level genome assembly of beet webworm, Loxostege sticticalis.</title>
        <authorList>
            <person name="Zhang Y."/>
        </authorList>
    </citation>
    <scope>NUCLEOTIDE SEQUENCE [LARGE SCALE GENOMIC DNA]</scope>
    <source>
        <strain evidence="11">AQ028</strain>
        <tissue evidence="11">Male pupae</tissue>
    </source>
</reference>
<dbReference type="Pfam" id="PF00069">
    <property type="entry name" value="Pkinase"/>
    <property type="match status" value="1"/>
</dbReference>
<feature type="compositionally biased region" description="Basic and acidic residues" evidence="9">
    <location>
        <begin position="106"/>
        <end position="121"/>
    </location>
</feature>
<proteinExistence type="inferred from homology"/>
<accession>A0ABD0SL62</accession>
<feature type="region of interest" description="Disordered" evidence="9">
    <location>
        <begin position="1"/>
        <end position="61"/>
    </location>
</feature>
<dbReference type="EC" id="2.7.11.1" evidence="1"/>
<evidence type="ECO:0000256" key="3">
    <source>
        <dbReference type="ARBA" id="ARBA00022679"/>
    </source>
</evidence>
<evidence type="ECO:0000256" key="8">
    <source>
        <dbReference type="PROSITE-ProRule" id="PRU10141"/>
    </source>
</evidence>
<dbReference type="Gene3D" id="1.10.510.10">
    <property type="entry name" value="Transferase(Phosphotransferase) domain 1"/>
    <property type="match status" value="1"/>
</dbReference>
<feature type="compositionally biased region" description="Basic and acidic residues" evidence="9">
    <location>
        <begin position="15"/>
        <end position="41"/>
    </location>
</feature>
<evidence type="ECO:0000256" key="1">
    <source>
        <dbReference type="ARBA" id="ARBA00012513"/>
    </source>
</evidence>
<feature type="binding site" evidence="8">
    <location>
        <position position="268"/>
    </location>
    <ligand>
        <name>ATP</name>
        <dbReference type="ChEBI" id="CHEBI:30616"/>
    </ligand>
</feature>
<dbReference type="SUPFAM" id="SSF56112">
    <property type="entry name" value="Protein kinase-like (PK-like)"/>
    <property type="match status" value="1"/>
</dbReference>
<feature type="domain" description="Protein kinase" evidence="10">
    <location>
        <begin position="238"/>
        <end position="555"/>
    </location>
</feature>
<protein>
    <recommendedName>
        <fullName evidence="1">non-specific serine/threonine protein kinase</fullName>
        <ecNumber evidence="1">2.7.11.1</ecNumber>
    </recommendedName>
</protein>
<dbReference type="PROSITE" id="PS00107">
    <property type="entry name" value="PROTEIN_KINASE_ATP"/>
    <property type="match status" value="1"/>
</dbReference>
<dbReference type="GO" id="GO:0004674">
    <property type="term" value="F:protein serine/threonine kinase activity"/>
    <property type="evidence" value="ECO:0007669"/>
    <property type="project" value="UniProtKB-KW"/>
</dbReference>
<dbReference type="EMBL" id="JBEDNZ010000019">
    <property type="protein sequence ID" value="KAL0820496.1"/>
    <property type="molecule type" value="Genomic_DNA"/>
</dbReference>
<keyword evidence="6 8" id="KW-0067">ATP-binding</keyword>
<dbReference type="InterPro" id="IPR011009">
    <property type="entry name" value="Kinase-like_dom_sf"/>
</dbReference>
<evidence type="ECO:0000256" key="4">
    <source>
        <dbReference type="ARBA" id="ARBA00022741"/>
    </source>
</evidence>
<dbReference type="PANTHER" id="PTHR24058:SF103">
    <property type="entry name" value="SERINE_THREONINE-PROTEIN KINASE PRP4 HOMOLOG"/>
    <property type="match status" value="1"/>
</dbReference>
<evidence type="ECO:0000313" key="11">
    <source>
        <dbReference type="EMBL" id="KAL0820497.1"/>
    </source>
</evidence>
<dbReference type="FunFam" id="1.10.510.10:FF:000078">
    <property type="entry name" value="Serine/threonine-protein kinase PRP4 homolog"/>
    <property type="match status" value="1"/>
</dbReference>
<feature type="region of interest" description="Disordered" evidence="9">
    <location>
        <begin position="102"/>
        <end position="125"/>
    </location>
</feature>
<sequence length="561" mass="65220">MADNRYPKSKSSRKLGSEDSKSNTRKRRYEDHKETKRHSDCKTPPIPSNSSLDELMRQRETLKEELKNMTMQKKIEDHVLHNNLKNSNRNLPETYDNQIAKQNRKTTKELPEHEEDYSHLDSEDEENIIEQRRKQRKQLLEKLNLHTESDTNVCASKTKDHQEVVNIETHNVREKTSPDKPDTAKEATDMFSEQDFIPKKVPDPVTQDNSNLQLSDNWDDPEGYYNVRVGDIIDNNKYVVKSILGQGVFANVVLAHDIKTNNSEVAIKIMRNNDLIYKTGLKELDMLKEINDADPENKYHCVRLLKNFMHKGHLCLVLEPLCMDLRHVIKRYGRHHGLNMKAVISYSRQLLLALRLLKKIGIIHADVKPDNILVNEKKNVLKLCDFGSASKVGENESTPYLVSRFYRAPEIILGIPFKHSVDVWSTACTMYEMTTGKIMFTGSSNNKMLKCFMDLKGKIPGKMIRKGKFKDQHFNYNHNFLLHKKDESTGREKYVELSNINATRDLLLELRKTHKNTSSDDDKKLIQLKDLLDKMLVLDFHQRMSVNDCLKHPFIQEPLTK</sequence>
<comment type="caution">
    <text evidence="11">The sequence shown here is derived from an EMBL/GenBank/DDBJ whole genome shotgun (WGS) entry which is preliminary data.</text>
</comment>
<evidence type="ECO:0000256" key="2">
    <source>
        <dbReference type="ARBA" id="ARBA00022527"/>
    </source>
</evidence>